<evidence type="ECO:0000256" key="2">
    <source>
        <dbReference type="ARBA" id="ARBA00022490"/>
    </source>
</evidence>
<dbReference type="FunFam" id="3.30.200.20:FF:000040">
    <property type="entry name" value="Dual specificity mitogen-activated protein kinase kinase"/>
    <property type="match status" value="1"/>
</dbReference>
<evidence type="ECO:0000256" key="12">
    <source>
        <dbReference type="ARBA" id="ARBA00051693"/>
    </source>
</evidence>
<dbReference type="InterPro" id="IPR011009">
    <property type="entry name" value="Kinase-like_dom_sf"/>
</dbReference>
<evidence type="ECO:0000256" key="3">
    <source>
        <dbReference type="ARBA" id="ARBA00022527"/>
    </source>
</evidence>
<evidence type="ECO:0000259" key="15">
    <source>
        <dbReference type="PROSITE" id="PS50011"/>
    </source>
</evidence>
<name>A0AAN8ITH2_TRICO</name>
<comment type="caution">
    <text evidence="16">The sequence shown here is derived from an EMBL/GenBank/DDBJ whole genome shotgun (WGS) entry which is preliminary data.</text>
</comment>
<reference evidence="16 17" key="1">
    <citation type="submission" date="2019-10" db="EMBL/GenBank/DDBJ databases">
        <title>Assembly and Annotation for the nematode Trichostrongylus colubriformis.</title>
        <authorList>
            <person name="Martin J."/>
        </authorList>
    </citation>
    <scope>NUCLEOTIDE SEQUENCE [LARGE SCALE GENOMIC DNA]</scope>
    <source>
        <strain evidence="16">G859</strain>
        <tissue evidence="16">Whole worm</tissue>
    </source>
</reference>
<keyword evidence="3 14" id="KW-0723">Serine/threonine-protein kinase</keyword>
<evidence type="ECO:0000256" key="6">
    <source>
        <dbReference type="ARBA" id="ARBA00022777"/>
    </source>
</evidence>
<dbReference type="Proteomes" id="UP001331761">
    <property type="component" value="Unassembled WGS sequence"/>
</dbReference>
<dbReference type="GO" id="GO:0005524">
    <property type="term" value="F:ATP binding"/>
    <property type="evidence" value="ECO:0007669"/>
    <property type="project" value="UniProtKB-UniRule"/>
</dbReference>
<dbReference type="GO" id="GO:0008545">
    <property type="term" value="F:JUN kinase kinase activity"/>
    <property type="evidence" value="ECO:0007669"/>
    <property type="project" value="TreeGrafter"/>
</dbReference>
<feature type="binding site" evidence="13">
    <location>
        <position position="80"/>
    </location>
    <ligand>
        <name>ATP</name>
        <dbReference type="ChEBI" id="CHEBI:30616"/>
    </ligand>
</feature>
<dbReference type="GO" id="GO:0004674">
    <property type="term" value="F:protein serine/threonine kinase activity"/>
    <property type="evidence" value="ECO:0007669"/>
    <property type="project" value="UniProtKB-KW"/>
</dbReference>
<evidence type="ECO:0000256" key="4">
    <source>
        <dbReference type="ARBA" id="ARBA00022679"/>
    </source>
</evidence>
<dbReference type="Gene3D" id="3.30.200.20">
    <property type="entry name" value="Phosphorylase Kinase, domain 1"/>
    <property type="match status" value="1"/>
</dbReference>
<evidence type="ECO:0000256" key="9">
    <source>
        <dbReference type="ARBA" id="ARBA00038999"/>
    </source>
</evidence>
<accession>A0AAN8ITH2</accession>
<dbReference type="Gene3D" id="1.10.510.10">
    <property type="entry name" value="Transferase(Phosphotransferase) domain 1"/>
    <property type="match status" value="1"/>
</dbReference>
<keyword evidence="2" id="KW-0963">Cytoplasm</keyword>
<comment type="similarity">
    <text evidence="8">Belongs to the protein kinase superfamily. STE Ser/Thr protein kinase family. MAP kinase kinase subfamily.</text>
</comment>
<evidence type="ECO:0000256" key="11">
    <source>
        <dbReference type="ARBA" id="ARBA00049299"/>
    </source>
</evidence>
<dbReference type="PANTHER" id="PTHR48013">
    <property type="entry name" value="DUAL SPECIFICITY MITOGEN-ACTIVATED PROTEIN KINASE KINASE 5-RELATED"/>
    <property type="match status" value="1"/>
</dbReference>
<dbReference type="FunFam" id="1.10.510.10:FF:000687">
    <property type="entry name" value="MAP kinase kinase MKK1/SSP32"/>
    <property type="match status" value="1"/>
</dbReference>
<evidence type="ECO:0000256" key="7">
    <source>
        <dbReference type="ARBA" id="ARBA00022840"/>
    </source>
</evidence>
<dbReference type="EC" id="2.7.12.2" evidence="9"/>
<comment type="catalytic activity">
    <reaction evidence="12">
        <text>L-tyrosyl-[protein] + ATP = O-phospho-L-tyrosyl-[protein] + ADP + H(+)</text>
        <dbReference type="Rhea" id="RHEA:10596"/>
        <dbReference type="Rhea" id="RHEA-COMP:10136"/>
        <dbReference type="Rhea" id="RHEA-COMP:20101"/>
        <dbReference type="ChEBI" id="CHEBI:15378"/>
        <dbReference type="ChEBI" id="CHEBI:30616"/>
        <dbReference type="ChEBI" id="CHEBI:46858"/>
        <dbReference type="ChEBI" id="CHEBI:61978"/>
        <dbReference type="ChEBI" id="CHEBI:456216"/>
        <dbReference type="EC" id="2.7.12.2"/>
    </reaction>
</comment>
<keyword evidence="5 13" id="KW-0547">Nucleotide-binding</keyword>
<keyword evidence="4" id="KW-0808">Transferase</keyword>
<dbReference type="AlphaFoldDB" id="A0AAN8ITH2"/>
<dbReference type="InterPro" id="IPR017441">
    <property type="entry name" value="Protein_kinase_ATP_BS"/>
</dbReference>
<feature type="domain" description="Protein kinase" evidence="15">
    <location>
        <begin position="51"/>
        <end position="313"/>
    </location>
</feature>
<evidence type="ECO:0000256" key="1">
    <source>
        <dbReference type="ARBA" id="ARBA00004496"/>
    </source>
</evidence>
<dbReference type="PANTHER" id="PTHR48013:SF15">
    <property type="entry name" value="DUAL SPECIFICITY MITOGEN-ACTIVATED PROTEIN KINASE KINASE 4"/>
    <property type="match status" value="1"/>
</dbReference>
<proteinExistence type="inferred from homology"/>
<evidence type="ECO:0000256" key="5">
    <source>
        <dbReference type="ARBA" id="ARBA00022741"/>
    </source>
</evidence>
<gene>
    <name evidence="16" type="ORF">GCK32_000748</name>
</gene>
<evidence type="ECO:0000256" key="10">
    <source>
        <dbReference type="ARBA" id="ARBA00049014"/>
    </source>
</evidence>
<keyword evidence="17" id="KW-1185">Reference proteome</keyword>
<dbReference type="PROSITE" id="PS50011">
    <property type="entry name" value="PROTEIN_KINASE_DOM"/>
    <property type="match status" value="1"/>
</dbReference>
<keyword evidence="7 13" id="KW-0067">ATP-binding</keyword>
<evidence type="ECO:0000313" key="17">
    <source>
        <dbReference type="Proteomes" id="UP001331761"/>
    </source>
</evidence>
<dbReference type="Pfam" id="PF00069">
    <property type="entry name" value="Pkinase"/>
    <property type="match status" value="1"/>
</dbReference>
<evidence type="ECO:0000256" key="14">
    <source>
        <dbReference type="RuleBase" id="RU000304"/>
    </source>
</evidence>
<comment type="catalytic activity">
    <reaction evidence="11">
        <text>L-threonyl-[protein] + ATP = O-phospho-L-threonyl-[protein] + ADP + H(+)</text>
        <dbReference type="Rhea" id="RHEA:46608"/>
        <dbReference type="Rhea" id="RHEA-COMP:11060"/>
        <dbReference type="Rhea" id="RHEA-COMP:11605"/>
        <dbReference type="ChEBI" id="CHEBI:15378"/>
        <dbReference type="ChEBI" id="CHEBI:30013"/>
        <dbReference type="ChEBI" id="CHEBI:30616"/>
        <dbReference type="ChEBI" id="CHEBI:61977"/>
        <dbReference type="ChEBI" id="CHEBI:456216"/>
        <dbReference type="EC" id="2.7.12.2"/>
    </reaction>
</comment>
<dbReference type="SMART" id="SM00220">
    <property type="entry name" value="S_TKc"/>
    <property type="match status" value="1"/>
</dbReference>
<comment type="catalytic activity">
    <reaction evidence="10">
        <text>L-seryl-[protein] + ATP = O-phospho-L-seryl-[protein] + ADP + H(+)</text>
        <dbReference type="Rhea" id="RHEA:17989"/>
        <dbReference type="Rhea" id="RHEA-COMP:9863"/>
        <dbReference type="Rhea" id="RHEA-COMP:11604"/>
        <dbReference type="ChEBI" id="CHEBI:15378"/>
        <dbReference type="ChEBI" id="CHEBI:29999"/>
        <dbReference type="ChEBI" id="CHEBI:30616"/>
        <dbReference type="ChEBI" id="CHEBI:83421"/>
        <dbReference type="ChEBI" id="CHEBI:456216"/>
        <dbReference type="EC" id="2.7.12.2"/>
    </reaction>
</comment>
<comment type="subcellular location">
    <subcellularLocation>
        <location evidence="1">Cytoplasm</location>
    </subcellularLocation>
</comment>
<evidence type="ECO:0000256" key="13">
    <source>
        <dbReference type="PROSITE-ProRule" id="PRU10141"/>
    </source>
</evidence>
<keyword evidence="6 16" id="KW-0418">Kinase</keyword>
<dbReference type="PROSITE" id="PS00108">
    <property type="entry name" value="PROTEIN_KINASE_ST"/>
    <property type="match status" value="1"/>
</dbReference>
<dbReference type="SUPFAM" id="SSF56112">
    <property type="entry name" value="Protein kinase-like (PK-like)"/>
    <property type="match status" value="1"/>
</dbReference>
<sequence>MLDDGRALHRPQLELCFSSPEYENALLSSLSTGTLKFPDDENTFTFTAANLRDCGKIGSGNFGSVYKMVHDQSGREIAVKRIRCNNINNRDQEKIIREHDTIMRSEQCSNIVKFFGAILHEGDCWICMELMDISLDILYKRVYNVHFAQFEENVIGHIAVSVIDALDYLKCHLEIIHRDVKPSNILVNRSGMVKLCDFGISGKLIDSLAKTLDAGCQPYLAPERLSHYGKKYDIRSDIWSLGITLYEIATGEFPYPPWKSVFDQLSAVVQGDPPMLKMDGQYSYDFVTFVSKCLTKECKDRPKYQALKKEEFYKTHANGGPSIEEARNFLRLYTLDYLGSTSDVL</sequence>
<dbReference type="GO" id="GO:0005737">
    <property type="term" value="C:cytoplasm"/>
    <property type="evidence" value="ECO:0007669"/>
    <property type="project" value="UniProtKB-SubCell"/>
</dbReference>
<evidence type="ECO:0000313" key="16">
    <source>
        <dbReference type="EMBL" id="KAK5986174.1"/>
    </source>
</evidence>
<protein>
    <recommendedName>
        <fullName evidence="9">mitogen-activated protein kinase kinase</fullName>
        <ecNumber evidence="9">2.7.12.2</ecNumber>
    </recommendedName>
</protein>
<organism evidence="16 17">
    <name type="scientific">Trichostrongylus colubriformis</name>
    <name type="common">Black scour worm</name>
    <dbReference type="NCBI Taxonomy" id="6319"/>
    <lineage>
        <taxon>Eukaryota</taxon>
        <taxon>Metazoa</taxon>
        <taxon>Ecdysozoa</taxon>
        <taxon>Nematoda</taxon>
        <taxon>Chromadorea</taxon>
        <taxon>Rhabditida</taxon>
        <taxon>Rhabditina</taxon>
        <taxon>Rhabditomorpha</taxon>
        <taxon>Strongyloidea</taxon>
        <taxon>Trichostrongylidae</taxon>
        <taxon>Trichostrongylus</taxon>
    </lineage>
</organism>
<dbReference type="InterPro" id="IPR000719">
    <property type="entry name" value="Prot_kinase_dom"/>
</dbReference>
<evidence type="ECO:0000256" key="8">
    <source>
        <dbReference type="ARBA" id="ARBA00038035"/>
    </source>
</evidence>
<dbReference type="GO" id="GO:0006950">
    <property type="term" value="P:response to stress"/>
    <property type="evidence" value="ECO:0007669"/>
    <property type="project" value="UniProtKB-ARBA"/>
</dbReference>
<dbReference type="PROSITE" id="PS00107">
    <property type="entry name" value="PROTEIN_KINASE_ATP"/>
    <property type="match status" value="1"/>
</dbReference>
<dbReference type="InterPro" id="IPR008271">
    <property type="entry name" value="Ser/Thr_kinase_AS"/>
</dbReference>
<dbReference type="EMBL" id="WIXE01000938">
    <property type="protein sequence ID" value="KAK5986174.1"/>
    <property type="molecule type" value="Genomic_DNA"/>
</dbReference>